<evidence type="ECO:0000256" key="3">
    <source>
        <dbReference type="ARBA" id="ARBA00022723"/>
    </source>
</evidence>
<dbReference type="EC" id="3.1.-.-" evidence="7"/>
<dbReference type="GO" id="GO:0006364">
    <property type="term" value="P:rRNA processing"/>
    <property type="evidence" value="ECO:0007669"/>
    <property type="project" value="UniProtKB-UniRule"/>
</dbReference>
<feature type="binding site" evidence="7">
    <location>
        <position position="119"/>
    </location>
    <ligand>
        <name>Zn(2+)</name>
        <dbReference type="ChEBI" id="CHEBI:29105"/>
        <note>catalytic</note>
    </ligand>
</feature>
<accession>A0A1G4T1P8</accession>
<dbReference type="STRING" id="260084.SAMN02927928_3122"/>
<evidence type="ECO:0000256" key="5">
    <source>
        <dbReference type="ARBA" id="ARBA00022801"/>
    </source>
</evidence>
<keyword evidence="6 7" id="KW-0862">Zinc</keyword>
<keyword evidence="7" id="KW-0690">Ribosome biogenesis</keyword>
<proteinExistence type="inferred from homology"/>
<keyword evidence="5 7" id="KW-0378">Hydrolase</keyword>
<dbReference type="Pfam" id="PF02130">
    <property type="entry name" value="YbeY"/>
    <property type="match status" value="1"/>
</dbReference>
<keyword evidence="9" id="KW-1185">Reference proteome</keyword>
<dbReference type="InterPro" id="IPR002036">
    <property type="entry name" value="YbeY"/>
</dbReference>
<dbReference type="AlphaFoldDB" id="A0A1G4T1P8"/>
<evidence type="ECO:0000313" key="9">
    <source>
        <dbReference type="Proteomes" id="UP000199150"/>
    </source>
</evidence>
<dbReference type="GO" id="GO:0004222">
    <property type="term" value="F:metalloendopeptidase activity"/>
    <property type="evidence" value="ECO:0007669"/>
    <property type="project" value="InterPro"/>
</dbReference>
<dbReference type="Gene3D" id="3.40.390.30">
    <property type="entry name" value="Metalloproteases ('zincins'), catalytic domain"/>
    <property type="match status" value="1"/>
</dbReference>
<comment type="similarity">
    <text evidence="1 7">Belongs to the endoribonuclease YbeY family.</text>
</comment>
<dbReference type="InterPro" id="IPR023091">
    <property type="entry name" value="MetalPrtase_cat_dom_sf_prd"/>
</dbReference>
<name>A0A1G4T1P8_9CAUL</name>
<evidence type="ECO:0000256" key="2">
    <source>
        <dbReference type="ARBA" id="ARBA00022722"/>
    </source>
</evidence>
<evidence type="ECO:0000256" key="6">
    <source>
        <dbReference type="ARBA" id="ARBA00022833"/>
    </source>
</evidence>
<comment type="cofactor">
    <cofactor evidence="7">
        <name>Zn(2+)</name>
        <dbReference type="ChEBI" id="CHEBI:29105"/>
    </cofactor>
    <text evidence="7">Binds 1 zinc ion.</text>
</comment>
<gene>
    <name evidence="7" type="primary">ybeY</name>
    <name evidence="8" type="ORF">SAMN02927928_3122</name>
</gene>
<dbReference type="GO" id="GO:0005737">
    <property type="term" value="C:cytoplasm"/>
    <property type="evidence" value="ECO:0007669"/>
    <property type="project" value="UniProtKB-SubCell"/>
</dbReference>
<keyword evidence="4 7" id="KW-0255">Endonuclease</keyword>
<reference evidence="9" key="1">
    <citation type="submission" date="2016-10" db="EMBL/GenBank/DDBJ databases">
        <authorList>
            <person name="Varghese N."/>
            <person name="Submissions S."/>
        </authorList>
    </citation>
    <scope>NUCLEOTIDE SEQUENCE [LARGE SCALE GENOMIC DNA]</scope>
    <source>
        <strain evidence="9">CGMCC 1.3431</strain>
    </source>
</reference>
<dbReference type="EMBL" id="FMTS01000006">
    <property type="protein sequence ID" value="SCW75117.1"/>
    <property type="molecule type" value="Genomic_DNA"/>
</dbReference>
<keyword evidence="7" id="KW-0963">Cytoplasm</keyword>
<feature type="binding site" evidence="7">
    <location>
        <position position="129"/>
    </location>
    <ligand>
        <name>Zn(2+)</name>
        <dbReference type="ChEBI" id="CHEBI:29105"/>
        <note>catalytic</note>
    </ligand>
</feature>
<dbReference type="InterPro" id="IPR020549">
    <property type="entry name" value="YbeY_CS"/>
</dbReference>
<keyword evidence="7" id="KW-0698">rRNA processing</keyword>
<sequence>MSEKIEPLIDIEVEADGWLDALPDVQEVVQTGILAALNAVNVTEQTDIVVLLCDDAEMKSLNKEYRQKNAPTNVLSFPAPKMKGMAHLGDIALGLETCVREAEEQRKTLKNHVLHLSVHGALHLLGYDHMTDEEAEEMENLERDILKSLNVADPYGPEHSHG</sequence>
<evidence type="ECO:0000313" key="8">
    <source>
        <dbReference type="EMBL" id="SCW75117.1"/>
    </source>
</evidence>
<organism evidence="8 9">
    <name type="scientific">Asticcacaulis taihuensis</name>
    <dbReference type="NCBI Taxonomy" id="260084"/>
    <lineage>
        <taxon>Bacteria</taxon>
        <taxon>Pseudomonadati</taxon>
        <taxon>Pseudomonadota</taxon>
        <taxon>Alphaproteobacteria</taxon>
        <taxon>Caulobacterales</taxon>
        <taxon>Caulobacteraceae</taxon>
        <taxon>Asticcacaulis</taxon>
    </lineage>
</organism>
<evidence type="ECO:0000256" key="7">
    <source>
        <dbReference type="HAMAP-Rule" id="MF_00009"/>
    </source>
</evidence>
<dbReference type="HAMAP" id="MF_00009">
    <property type="entry name" value="Endoribonucl_YbeY"/>
    <property type="match status" value="1"/>
</dbReference>
<dbReference type="RefSeq" id="WP_245679050.1">
    <property type="nucleotide sequence ID" value="NZ_CBCRYE010000005.1"/>
</dbReference>
<dbReference type="PANTHER" id="PTHR46986">
    <property type="entry name" value="ENDORIBONUCLEASE YBEY, CHLOROPLASTIC"/>
    <property type="match status" value="1"/>
</dbReference>
<evidence type="ECO:0000256" key="1">
    <source>
        <dbReference type="ARBA" id="ARBA00010875"/>
    </source>
</evidence>
<dbReference type="GO" id="GO:0008270">
    <property type="term" value="F:zinc ion binding"/>
    <property type="evidence" value="ECO:0007669"/>
    <property type="project" value="UniProtKB-UniRule"/>
</dbReference>
<evidence type="ECO:0000256" key="4">
    <source>
        <dbReference type="ARBA" id="ARBA00022759"/>
    </source>
</evidence>
<dbReference type="PANTHER" id="PTHR46986:SF1">
    <property type="entry name" value="ENDORIBONUCLEASE YBEY, CHLOROPLASTIC"/>
    <property type="match status" value="1"/>
</dbReference>
<dbReference type="NCBIfam" id="TIGR00043">
    <property type="entry name" value="rRNA maturation RNase YbeY"/>
    <property type="match status" value="1"/>
</dbReference>
<dbReference type="Proteomes" id="UP000199150">
    <property type="component" value="Unassembled WGS sequence"/>
</dbReference>
<keyword evidence="2 7" id="KW-0540">Nuclease</keyword>
<dbReference type="SUPFAM" id="SSF55486">
    <property type="entry name" value="Metalloproteases ('zincins'), catalytic domain"/>
    <property type="match status" value="1"/>
</dbReference>
<comment type="subcellular location">
    <subcellularLocation>
        <location evidence="7">Cytoplasm</location>
    </subcellularLocation>
</comment>
<comment type="function">
    <text evidence="7">Single strand-specific metallo-endoribonuclease involved in late-stage 70S ribosome quality control and in maturation of the 3' terminus of the 16S rRNA.</text>
</comment>
<dbReference type="GO" id="GO:0004521">
    <property type="term" value="F:RNA endonuclease activity"/>
    <property type="evidence" value="ECO:0007669"/>
    <property type="project" value="UniProtKB-UniRule"/>
</dbReference>
<feature type="binding site" evidence="7">
    <location>
        <position position="123"/>
    </location>
    <ligand>
        <name>Zn(2+)</name>
        <dbReference type="ChEBI" id="CHEBI:29105"/>
        <note>catalytic</note>
    </ligand>
</feature>
<keyword evidence="3 7" id="KW-0479">Metal-binding</keyword>
<protein>
    <recommendedName>
        <fullName evidence="7">Endoribonuclease YbeY</fullName>
        <ecNumber evidence="7">3.1.-.-</ecNumber>
    </recommendedName>
</protein>
<dbReference type="PROSITE" id="PS01306">
    <property type="entry name" value="UPF0054"/>
    <property type="match status" value="1"/>
</dbReference>